<dbReference type="AlphaFoldDB" id="A0A9P7H0E9"/>
<feature type="repeat" description="ANK" evidence="3">
    <location>
        <begin position="154"/>
        <end position="186"/>
    </location>
</feature>
<dbReference type="SMART" id="SM00248">
    <property type="entry name" value="ANK"/>
    <property type="match status" value="8"/>
</dbReference>
<evidence type="ECO:0000256" key="3">
    <source>
        <dbReference type="PROSITE-ProRule" id="PRU00023"/>
    </source>
</evidence>
<sequence length="403" mass="44970">MSLENLATELVELITGYLFADGPLNALCQTNRRFYYMLNQRLYDQDAHSFCRALSWGAWKGLISSVRRSLDSGADVNAVNNYVVRNYADETPIFMAVRNQDFDMVHLLLSRGADVNRRNKTGDNLVYFAVSTGNIDMVRLILVQGVDPTCHKDGDVPPLLLAVRRGYVEIAETLLDQGVKIDDGDSWGETPLQVAMTGGQHDILKLFLDRNFIRNDPMGDIGADALEVAIVRHDFRALKLLLEGGANPLMRRWTGYNAIISATLSREEDMAIFMTEPLNVLSEIKDRVGKGLLWYAAKGRCERYTKYLLDRGVDPNTDTWQPLTGAMIGGSAPVTEMLLDRGADVEFKDEIGRSPLKVALEEGVESERQEVVRLLLSKGASLEKAELNDEQKVLVQSFSTCES</sequence>
<reference evidence="4" key="1">
    <citation type="submission" date="2021-04" db="EMBL/GenBank/DDBJ databases">
        <title>Draft genome of Fusarium avenaceum strain F156N33, isolated from an atmospheric sample in Virginia.</title>
        <authorList>
            <person name="Yang S."/>
            <person name="Vinatzer B.A."/>
            <person name="Coleman J."/>
        </authorList>
    </citation>
    <scope>NUCLEOTIDE SEQUENCE</scope>
    <source>
        <strain evidence="4">F156N33</strain>
    </source>
</reference>
<name>A0A9P7H0E9_9HYPO</name>
<dbReference type="PANTHER" id="PTHR23206:SF7">
    <property type="entry name" value="PROTEIN KINASE DOMAIN-CONTAINING PROTEIN"/>
    <property type="match status" value="1"/>
</dbReference>
<dbReference type="Proteomes" id="UP000782241">
    <property type="component" value="Unassembled WGS sequence"/>
</dbReference>
<evidence type="ECO:0000256" key="1">
    <source>
        <dbReference type="ARBA" id="ARBA00022737"/>
    </source>
</evidence>
<dbReference type="InterPro" id="IPR036770">
    <property type="entry name" value="Ankyrin_rpt-contain_sf"/>
</dbReference>
<evidence type="ECO:0008006" key="6">
    <source>
        <dbReference type="Google" id="ProtNLM"/>
    </source>
</evidence>
<comment type="caution">
    <text evidence="4">The sequence shown here is derived from an EMBL/GenBank/DDBJ whole genome shotgun (WGS) entry which is preliminary data.</text>
</comment>
<accession>A0A9P7H0E9</accession>
<evidence type="ECO:0000313" key="4">
    <source>
        <dbReference type="EMBL" id="KAG5660084.1"/>
    </source>
</evidence>
<proteinExistence type="predicted"/>
<dbReference type="PRINTS" id="PR01415">
    <property type="entry name" value="ANKYRIN"/>
</dbReference>
<dbReference type="PROSITE" id="PS50088">
    <property type="entry name" value="ANK_REPEAT"/>
    <property type="match status" value="5"/>
</dbReference>
<dbReference type="InterPro" id="IPR002110">
    <property type="entry name" value="Ankyrin_rpt"/>
</dbReference>
<feature type="repeat" description="ANK" evidence="3">
    <location>
        <begin position="88"/>
        <end position="120"/>
    </location>
</feature>
<dbReference type="GO" id="GO:0005737">
    <property type="term" value="C:cytoplasm"/>
    <property type="evidence" value="ECO:0007669"/>
    <property type="project" value="TreeGrafter"/>
</dbReference>
<dbReference type="Gene3D" id="1.25.40.20">
    <property type="entry name" value="Ankyrin repeat-containing domain"/>
    <property type="match status" value="1"/>
</dbReference>
<evidence type="ECO:0000256" key="2">
    <source>
        <dbReference type="ARBA" id="ARBA00023043"/>
    </source>
</evidence>
<evidence type="ECO:0000313" key="5">
    <source>
        <dbReference type="Proteomes" id="UP000782241"/>
    </source>
</evidence>
<feature type="repeat" description="ANK" evidence="3">
    <location>
        <begin position="318"/>
        <end position="350"/>
    </location>
</feature>
<dbReference type="SUPFAM" id="SSF48403">
    <property type="entry name" value="Ankyrin repeat"/>
    <property type="match status" value="1"/>
</dbReference>
<dbReference type="PROSITE" id="PS50297">
    <property type="entry name" value="ANK_REP_REGION"/>
    <property type="match status" value="2"/>
</dbReference>
<feature type="repeat" description="ANK" evidence="3">
    <location>
        <begin position="351"/>
        <end position="387"/>
    </location>
</feature>
<protein>
    <recommendedName>
        <fullName evidence="6">Ankyrin</fullName>
    </recommendedName>
</protein>
<dbReference type="PANTHER" id="PTHR23206">
    <property type="entry name" value="MASK PROTEIN"/>
    <property type="match status" value="1"/>
</dbReference>
<feature type="repeat" description="ANK" evidence="3">
    <location>
        <begin position="121"/>
        <end position="153"/>
    </location>
</feature>
<dbReference type="Pfam" id="PF12796">
    <property type="entry name" value="Ank_2"/>
    <property type="match status" value="2"/>
</dbReference>
<keyword evidence="1" id="KW-0677">Repeat</keyword>
<keyword evidence="5" id="KW-1185">Reference proteome</keyword>
<dbReference type="EMBL" id="JAGPUO010000010">
    <property type="protein sequence ID" value="KAG5660084.1"/>
    <property type="molecule type" value="Genomic_DNA"/>
</dbReference>
<gene>
    <name evidence="4" type="ORF">KAF25_003606</name>
</gene>
<keyword evidence="2 3" id="KW-0040">ANK repeat</keyword>
<dbReference type="Pfam" id="PF00023">
    <property type="entry name" value="Ank"/>
    <property type="match status" value="1"/>
</dbReference>
<organism evidence="4 5">
    <name type="scientific">Fusarium avenaceum</name>
    <dbReference type="NCBI Taxonomy" id="40199"/>
    <lineage>
        <taxon>Eukaryota</taxon>
        <taxon>Fungi</taxon>
        <taxon>Dikarya</taxon>
        <taxon>Ascomycota</taxon>
        <taxon>Pezizomycotina</taxon>
        <taxon>Sordariomycetes</taxon>
        <taxon>Hypocreomycetidae</taxon>
        <taxon>Hypocreales</taxon>
        <taxon>Nectriaceae</taxon>
        <taxon>Fusarium</taxon>
        <taxon>Fusarium tricinctum species complex</taxon>
    </lineage>
</organism>
<dbReference type="InterPro" id="IPR051631">
    <property type="entry name" value="Ankyrin-KH/SAM_domain"/>
</dbReference>